<dbReference type="GO" id="GO:0061507">
    <property type="term" value="F:2',3'-cyclic GMP-AMP binding"/>
    <property type="evidence" value="ECO:0007669"/>
    <property type="project" value="UniProtKB-UniRule"/>
</dbReference>
<dbReference type="OrthoDB" id="7755at10239"/>
<evidence type="ECO:0000313" key="6">
    <source>
        <dbReference type="Proteomes" id="UP000208100"/>
    </source>
</evidence>
<evidence type="ECO:0000256" key="1">
    <source>
        <dbReference type="ARBA" id="ARBA00022722"/>
    </source>
</evidence>
<feature type="active site" description="Shared with catalytic histidine of dimeric partner" evidence="4">
    <location>
        <position position="177"/>
    </location>
</feature>
<keyword evidence="1 4" id="KW-0540">Nuclease</keyword>
<feature type="active site" description="Proton acceptor; shared with catalytic histidine of dimeric partner" evidence="4">
    <location>
        <position position="181"/>
    </location>
</feature>
<dbReference type="GeneID" id="16479668"/>
<comment type="subunit">
    <text evidence="4">Homodimer.</text>
</comment>
<dbReference type="EMBL" id="KC961304">
    <property type="protein sequence ID" value="AGR57059.1"/>
    <property type="molecule type" value="Genomic_DNA"/>
</dbReference>
<comment type="domain">
    <text evidence="4">The substrate binding site is formed by the N-terminus of a monomer and the C-terminus of the opposite monomer.</text>
</comment>
<organism evidence="5 6">
    <name type="scientific">Choristoneura rosaceana nucleopolyhedrovirus</name>
    <dbReference type="NCBI Taxonomy" id="58094"/>
    <lineage>
        <taxon>Viruses</taxon>
        <taxon>Viruses incertae sedis</taxon>
        <taxon>Naldaviricetes</taxon>
        <taxon>Lefavirales</taxon>
        <taxon>Baculoviridae</taxon>
        <taxon>Alphabaculovirus</taxon>
        <taxon>Alphabaculovirus chorosaceanae</taxon>
    </lineage>
</organism>
<proteinExistence type="inferred from homology"/>
<comment type="caution">
    <text evidence="4">Lacks conserved residue(s) required for the propagation of feature annotation.</text>
</comment>
<protein>
    <submittedName>
        <fullName evidence="5">p26B</fullName>
    </submittedName>
</protein>
<dbReference type="Proteomes" id="UP000208100">
    <property type="component" value="Segment"/>
</dbReference>
<keyword evidence="2 4" id="KW-0378">Hydrolase</keyword>
<feature type="active site" description="Proton donor" evidence="4">
    <location>
        <position position="43"/>
    </location>
</feature>
<dbReference type="GO" id="GO:0004518">
    <property type="term" value="F:nuclease activity"/>
    <property type="evidence" value="ECO:0007669"/>
    <property type="project" value="UniProtKB-UniRule"/>
</dbReference>
<dbReference type="RefSeq" id="YP_008378375.1">
    <property type="nucleotide sequence ID" value="NC_021924.1"/>
</dbReference>
<comment type="function">
    <text evidence="4">Nuclease that cleaves host 2',3'-cGAMP.</text>
</comment>
<evidence type="ECO:0000256" key="3">
    <source>
        <dbReference type="ARBA" id="ARBA00023932"/>
    </source>
</evidence>
<comment type="catalytic activity">
    <reaction evidence="3">
        <text>2',3'-cGAMP + H2O = Gp(2'-5')Ap(3') + H(+)</text>
        <dbReference type="Rhea" id="RHEA:59472"/>
        <dbReference type="ChEBI" id="CHEBI:15377"/>
        <dbReference type="ChEBI" id="CHEBI:15378"/>
        <dbReference type="ChEBI" id="CHEBI:143093"/>
        <dbReference type="ChEBI" id="CHEBI:143098"/>
    </reaction>
    <physiologicalReaction direction="left-to-right" evidence="3">
        <dbReference type="Rhea" id="RHEA:59473"/>
    </physiologicalReaction>
</comment>
<dbReference type="HAMAP" id="MF_04143">
    <property type="entry name" value="Poxins"/>
    <property type="match status" value="1"/>
</dbReference>
<dbReference type="KEGG" id="vg:16479668"/>
<accession>S5MR72</accession>
<feature type="site" description="Substrate binding" evidence="4">
    <location>
        <position position="89"/>
    </location>
</feature>
<dbReference type="InterPro" id="IPR006853">
    <property type="entry name" value="Poxin_vir"/>
</dbReference>
<evidence type="ECO:0000256" key="2">
    <source>
        <dbReference type="ARBA" id="ARBA00022801"/>
    </source>
</evidence>
<reference evidence="5 6" key="1">
    <citation type="journal article" date="2013" name="PLoS ONE">
        <title>Comparative Genome Sequence Analysis of Choristoneura occidentalis Freeman and C. rosaceana Harris (Lepidoptera: Tortricidae) Alphabaculoviruses.</title>
        <authorList>
            <person name="Thumbi D.K."/>
            <person name="Beliveau C."/>
            <person name="Cusson M."/>
            <person name="Lapointe R."/>
            <person name="Lucarotti C.J."/>
        </authorList>
    </citation>
    <scope>NUCLEOTIDE SEQUENCE [LARGE SCALE GENOMIC DNA]</scope>
    <source>
        <strain evidence="5">NB_1</strain>
    </source>
</reference>
<keyword evidence="6" id="KW-1185">Reference proteome</keyword>
<sequence length="233" mass="25800">MYIKMDVIFDEDSGCLQIGDQNVFIKVLEPGQEVFDETLNQYHQFPGVITSVVFPQLSMGTTVDVFTTIGTYSGTLVTTCFNYHVCNKRFVFGTVPALEVADDMRNHLHVGAPITCDDRLVSVVTTVFRRADGVWLLPVTGVRQSGQVSGHAYVRNGVRVERLSAGRSVYGAVQLPYDKLKTHALSQTAPQAEGSESCALFYNDSEVRITFNKGSFELMHWRLPGPFAGHSVK</sequence>
<gene>
    <name evidence="5" type="primary">p26b</name>
</gene>
<evidence type="ECO:0000256" key="4">
    <source>
        <dbReference type="HAMAP-Rule" id="MF_04143"/>
    </source>
</evidence>
<feature type="site" description="Substrate binding" evidence="4">
    <location>
        <position position="222"/>
    </location>
</feature>
<evidence type="ECO:0000313" key="5">
    <source>
        <dbReference type="EMBL" id="AGR57059.1"/>
    </source>
</evidence>
<dbReference type="Pfam" id="PF04766">
    <property type="entry name" value="Baculo_p26"/>
    <property type="match status" value="1"/>
</dbReference>
<name>S5MR72_9ABAC</name>
<dbReference type="GO" id="GO:0016787">
    <property type="term" value="F:hydrolase activity"/>
    <property type="evidence" value="ECO:0007669"/>
    <property type="project" value="UniProtKB-KW"/>
</dbReference>